<comment type="caution">
    <text evidence="1">The sequence shown here is derived from an EMBL/GenBank/DDBJ whole genome shotgun (WGS) entry which is preliminary data.</text>
</comment>
<protein>
    <submittedName>
        <fullName evidence="1">Uncharacterized protein</fullName>
    </submittedName>
</protein>
<sequence>MKKEMIKIPANIKYLTEREKFIEEFGKPFELPNGILNKEIPGCGATTVALTDEHKTIICSPR</sequence>
<proteinExistence type="predicted"/>
<dbReference type="EMBL" id="JAQNVG010000153">
    <property type="protein sequence ID" value="MDC2239696.1"/>
    <property type="molecule type" value="Genomic_DNA"/>
</dbReference>
<name>A0AAP3SN73_BACT4</name>
<evidence type="ECO:0000313" key="2">
    <source>
        <dbReference type="Proteomes" id="UP001217776"/>
    </source>
</evidence>
<dbReference type="AlphaFoldDB" id="A0AAP3SN73"/>
<feature type="non-terminal residue" evidence="1">
    <location>
        <position position="62"/>
    </location>
</feature>
<organism evidence="1 2">
    <name type="scientific">Bacteroides thetaiotaomicron</name>
    <dbReference type="NCBI Taxonomy" id="818"/>
    <lineage>
        <taxon>Bacteria</taxon>
        <taxon>Pseudomonadati</taxon>
        <taxon>Bacteroidota</taxon>
        <taxon>Bacteroidia</taxon>
        <taxon>Bacteroidales</taxon>
        <taxon>Bacteroidaceae</taxon>
        <taxon>Bacteroides</taxon>
    </lineage>
</organism>
<reference evidence="1" key="1">
    <citation type="submission" date="2022-10" db="EMBL/GenBank/DDBJ databases">
        <title>Human gut microbiome strain richness.</title>
        <authorList>
            <person name="Chen-Liaw A."/>
        </authorList>
    </citation>
    <scope>NUCLEOTIDE SEQUENCE</scope>
    <source>
        <strain evidence="1">1001283st1_A3_1001283B150304_161114</strain>
    </source>
</reference>
<dbReference type="Proteomes" id="UP001217776">
    <property type="component" value="Unassembled WGS sequence"/>
</dbReference>
<evidence type="ECO:0000313" key="1">
    <source>
        <dbReference type="EMBL" id="MDC2239696.1"/>
    </source>
</evidence>
<gene>
    <name evidence="1" type="ORF">PO127_28580</name>
</gene>
<accession>A0AAP3SN73</accession>